<name>A0A510Y8H9_MARHA</name>
<dbReference type="InterPro" id="IPR050366">
    <property type="entry name" value="BP-dependent_transpt_permease"/>
</dbReference>
<dbReference type="EMBL" id="BJUN01000017">
    <property type="protein sequence ID" value="GEK59666.1"/>
    <property type="molecule type" value="Genomic_DNA"/>
</dbReference>
<evidence type="ECO:0000256" key="7">
    <source>
        <dbReference type="ARBA" id="ARBA00022989"/>
    </source>
</evidence>
<dbReference type="STRING" id="1371.GCA_900166605_00089"/>
<dbReference type="AlphaFoldDB" id="A0A510Y8H9"/>
<dbReference type="Pfam" id="PF12911">
    <property type="entry name" value="OppC_N"/>
    <property type="match status" value="1"/>
</dbReference>
<evidence type="ECO:0000256" key="1">
    <source>
        <dbReference type="ARBA" id="ARBA00004651"/>
    </source>
</evidence>
<evidence type="ECO:0000256" key="2">
    <source>
        <dbReference type="ARBA" id="ARBA00022448"/>
    </source>
</evidence>
<keyword evidence="7 10" id="KW-1133">Transmembrane helix</keyword>
<feature type="transmembrane region" description="Helical" evidence="10">
    <location>
        <begin position="222"/>
        <end position="240"/>
    </location>
</feature>
<feature type="transmembrane region" description="Helical" evidence="10">
    <location>
        <begin position="246"/>
        <end position="265"/>
    </location>
</feature>
<evidence type="ECO:0000313" key="13">
    <source>
        <dbReference type="Proteomes" id="UP000321051"/>
    </source>
</evidence>
<dbReference type="GO" id="GO:0015031">
    <property type="term" value="P:protein transport"/>
    <property type="evidence" value="ECO:0007669"/>
    <property type="project" value="UniProtKB-KW"/>
</dbReference>
<evidence type="ECO:0000256" key="6">
    <source>
        <dbReference type="ARBA" id="ARBA00022927"/>
    </source>
</evidence>
<dbReference type="GO" id="GO:0055085">
    <property type="term" value="P:transmembrane transport"/>
    <property type="evidence" value="ECO:0007669"/>
    <property type="project" value="InterPro"/>
</dbReference>
<keyword evidence="3" id="KW-1003">Cell membrane</keyword>
<evidence type="ECO:0000256" key="5">
    <source>
        <dbReference type="ARBA" id="ARBA00022856"/>
    </source>
</evidence>
<dbReference type="SUPFAM" id="SSF161098">
    <property type="entry name" value="MetI-like"/>
    <property type="match status" value="1"/>
</dbReference>
<feature type="transmembrane region" description="Helical" evidence="10">
    <location>
        <begin position="185"/>
        <end position="210"/>
    </location>
</feature>
<comment type="similarity">
    <text evidence="9">Belongs to the binding-protein-dependent transport system permease family. OppBC subfamily.</text>
</comment>
<sequence>MQHENEKERKYDKELFSPADVREEDMEQINRPSRTFWQDAFRALRKNVAAMISLIALLLIVFFAIFGPMMNEYTPREQDLSRSNLPPKVPVLENIGWLGMDGQETYVFENITAEQAQTNAESRFGNEDYVQYETLSEGDGSVGSAQVQVNVDSYAAAGVEETNFWFGTDRLGRDQWTRTWDGTRVSLFIALIATLLDLFIGVAYGGISGFFGGKTDNILQRLLEILSGIPNLVILILMIVVLDPGILSISLAIAITGWIGMSRIVRGEILKLKNEEFVLASQTLGLSNSKVITKHLVPNTMGLIIINTMFTIPNAIFFEAFLSFIGLGLQPPNASLGVLIDNGFDALQTTPHVLIFPAVVLSVLMIAFNILADGMRDAFDPKMRD</sequence>
<evidence type="ECO:0000259" key="11">
    <source>
        <dbReference type="PROSITE" id="PS50928"/>
    </source>
</evidence>
<feature type="transmembrane region" description="Helical" evidence="10">
    <location>
        <begin position="304"/>
        <end position="329"/>
    </location>
</feature>
<dbReference type="PANTHER" id="PTHR43386:SF24">
    <property type="entry name" value="OLIGOPEPTIDE TRANSPORT SYSTEM PERMEASE PROTEIN AMID"/>
    <property type="match status" value="1"/>
</dbReference>
<dbReference type="CDD" id="cd06261">
    <property type="entry name" value="TM_PBP2"/>
    <property type="match status" value="1"/>
</dbReference>
<keyword evidence="13" id="KW-1185">Reference proteome</keyword>
<dbReference type="InterPro" id="IPR025966">
    <property type="entry name" value="OppC_N"/>
</dbReference>
<dbReference type="OrthoDB" id="9797472at2"/>
<feature type="transmembrane region" description="Helical" evidence="10">
    <location>
        <begin position="48"/>
        <end position="70"/>
    </location>
</feature>
<proteinExistence type="inferred from homology"/>
<keyword evidence="8 10" id="KW-0472">Membrane</keyword>
<dbReference type="GO" id="GO:0015833">
    <property type="term" value="P:peptide transport"/>
    <property type="evidence" value="ECO:0007669"/>
    <property type="project" value="UniProtKB-KW"/>
</dbReference>
<reference evidence="12 13" key="1">
    <citation type="submission" date="2019-07" db="EMBL/GenBank/DDBJ databases">
        <title>Whole genome shotgun sequence of Marinococcus halophilus NBRC 102359.</title>
        <authorList>
            <person name="Hosoyama A."/>
            <person name="Uohara A."/>
            <person name="Ohji S."/>
            <person name="Ichikawa N."/>
        </authorList>
    </citation>
    <scope>NUCLEOTIDE SEQUENCE [LARGE SCALE GENOMIC DNA]</scope>
    <source>
        <strain evidence="12 13">NBRC 102359</strain>
    </source>
</reference>
<evidence type="ECO:0000256" key="4">
    <source>
        <dbReference type="ARBA" id="ARBA00022692"/>
    </source>
</evidence>
<feature type="transmembrane region" description="Helical" evidence="10">
    <location>
        <begin position="349"/>
        <end position="372"/>
    </location>
</feature>
<organism evidence="12 13">
    <name type="scientific">Marinococcus halophilus</name>
    <dbReference type="NCBI Taxonomy" id="1371"/>
    <lineage>
        <taxon>Bacteria</taxon>
        <taxon>Bacillati</taxon>
        <taxon>Bacillota</taxon>
        <taxon>Bacilli</taxon>
        <taxon>Bacillales</taxon>
        <taxon>Bacillaceae</taxon>
        <taxon>Marinococcus</taxon>
    </lineage>
</organism>
<evidence type="ECO:0000256" key="9">
    <source>
        <dbReference type="ARBA" id="ARBA00024202"/>
    </source>
</evidence>
<dbReference type="PANTHER" id="PTHR43386">
    <property type="entry name" value="OLIGOPEPTIDE TRANSPORT SYSTEM PERMEASE PROTEIN APPC"/>
    <property type="match status" value="1"/>
</dbReference>
<dbReference type="Pfam" id="PF00528">
    <property type="entry name" value="BPD_transp_1"/>
    <property type="match status" value="1"/>
</dbReference>
<accession>A0A510Y8H9</accession>
<gene>
    <name evidence="12" type="ORF">MHA01_25710</name>
</gene>
<dbReference type="RefSeq" id="WP_079474453.1">
    <property type="nucleotide sequence ID" value="NZ_BJUN01000017.1"/>
</dbReference>
<evidence type="ECO:0000256" key="8">
    <source>
        <dbReference type="ARBA" id="ARBA00023136"/>
    </source>
</evidence>
<dbReference type="Gene3D" id="1.10.3720.10">
    <property type="entry name" value="MetI-like"/>
    <property type="match status" value="1"/>
</dbReference>
<dbReference type="PROSITE" id="PS50928">
    <property type="entry name" value="ABC_TM1"/>
    <property type="match status" value="1"/>
</dbReference>
<keyword evidence="4 10" id="KW-0812">Transmembrane</keyword>
<evidence type="ECO:0000256" key="10">
    <source>
        <dbReference type="RuleBase" id="RU363032"/>
    </source>
</evidence>
<feature type="domain" description="ABC transmembrane type-1" evidence="11">
    <location>
        <begin position="183"/>
        <end position="372"/>
    </location>
</feature>
<dbReference type="GO" id="GO:0005886">
    <property type="term" value="C:plasma membrane"/>
    <property type="evidence" value="ECO:0007669"/>
    <property type="project" value="UniProtKB-SubCell"/>
</dbReference>
<keyword evidence="2 10" id="KW-0813">Transport</keyword>
<protein>
    <submittedName>
        <fullName evidence="12">Peptide ABC transporter permease</fullName>
    </submittedName>
</protein>
<keyword evidence="5" id="KW-0571">Peptide transport</keyword>
<comment type="subcellular location">
    <subcellularLocation>
        <location evidence="1 10">Cell membrane</location>
        <topology evidence="1 10">Multi-pass membrane protein</topology>
    </subcellularLocation>
</comment>
<dbReference type="InterPro" id="IPR035906">
    <property type="entry name" value="MetI-like_sf"/>
</dbReference>
<dbReference type="NCBIfam" id="NF045475">
    <property type="entry name" value="Opp3C"/>
    <property type="match status" value="1"/>
</dbReference>
<dbReference type="InterPro" id="IPR000515">
    <property type="entry name" value="MetI-like"/>
</dbReference>
<keyword evidence="6" id="KW-0653">Protein transport</keyword>
<comment type="caution">
    <text evidence="12">The sequence shown here is derived from an EMBL/GenBank/DDBJ whole genome shotgun (WGS) entry which is preliminary data.</text>
</comment>
<evidence type="ECO:0000256" key="3">
    <source>
        <dbReference type="ARBA" id="ARBA00022475"/>
    </source>
</evidence>
<dbReference type="Proteomes" id="UP000321051">
    <property type="component" value="Unassembled WGS sequence"/>
</dbReference>
<evidence type="ECO:0000313" key="12">
    <source>
        <dbReference type="EMBL" id="GEK59666.1"/>
    </source>
</evidence>